<evidence type="ECO:0000313" key="2">
    <source>
        <dbReference type="EMBL" id="PWA27681.1"/>
    </source>
</evidence>
<proteinExistence type="predicted"/>
<name>A0A315VWA8_GAMAF</name>
<evidence type="ECO:0000313" key="3">
    <source>
        <dbReference type="Proteomes" id="UP000250572"/>
    </source>
</evidence>
<feature type="coiled-coil region" evidence="1">
    <location>
        <begin position="43"/>
        <end position="70"/>
    </location>
</feature>
<sequence>MSSFDIDSLTKSQSRQMTRDGLVILLLDWLQRLKDRSAILVKENKLQEDLEKALEQIGLLNEKIDLITKELNASLKQNKYMECQEIPKNQLSEVKCYQNKVTELQTSFKNLERDSKLQIERTLKEKRQVMSQLTGCKVQVEQHESEVKKLEFELS</sequence>
<dbReference type="Proteomes" id="UP000250572">
    <property type="component" value="Unassembled WGS sequence"/>
</dbReference>
<reference evidence="2 3" key="1">
    <citation type="journal article" date="2018" name="G3 (Bethesda)">
        <title>A High-Quality Reference Genome for the Invasive Mosquitofish Gambusia affinis Using a Chicago Library.</title>
        <authorList>
            <person name="Hoffberg S.L."/>
            <person name="Troendle N.J."/>
            <person name="Glenn T.C."/>
            <person name="Mahmud O."/>
            <person name="Louha S."/>
            <person name="Chalopin D."/>
            <person name="Bennetzen J.L."/>
            <person name="Mauricio R."/>
        </authorList>
    </citation>
    <scope>NUCLEOTIDE SEQUENCE [LARGE SCALE GENOMIC DNA]</scope>
    <source>
        <strain evidence="2">NE01/NJP1002.9</strain>
        <tissue evidence="2">Muscle</tissue>
    </source>
</reference>
<dbReference type="EMBL" id="NHOQ01001000">
    <property type="protein sequence ID" value="PWA27681.1"/>
    <property type="molecule type" value="Genomic_DNA"/>
</dbReference>
<feature type="coiled-coil region" evidence="1">
    <location>
        <begin position="94"/>
        <end position="153"/>
    </location>
</feature>
<accession>A0A315VWA8</accession>
<protein>
    <submittedName>
        <fullName evidence="2">Uncharacterized protein</fullName>
    </submittedName>
</protein>
<keyword evidence="1" id="KW-0175">Coiled coil</keyword>
<keyword evidence="3" id="KW-1185">Reference proteome</keyword>
<dbReference type="AlphaFoldDB" id="A0A315VWA8"/>
<organism evidence="2 3">
    <name type="scientific">Gambusia affinis</name>
    <name type="common">Western mosquitofish</name>
    <name type="synonym">Heterandria affinis</name>
    <dbReference type="NCBI Taxonomy" id="33528"/>
    <lineage>
        <taxon>Eukaryota</taxon>
        <taxon>Metazoa</taxon>
        <taxon>Chordata</taxon>
        <taxon>Craniata</taxon>
        <taxon>Vertebrata</taxon>
        <taxon>Euteleostomi</taxon>
        <taxon>Actinopterygii</taxon>
        <taxon>Neopterygii</taxon>
        <taxon>Teleostei</taxon>
        <taxon>Neoteleostei</taxon>
        <taxon>Acanthomorphata</taxon>
        <taxon>Ovalentaria</taxon>
        <taxon>Atherinomorphae</taxon>
        <taxon>Cyprinodontiformes</taxon>
        <taxon>Poeciliidae</taxon>
        <taxon>Poeciliinae</taxon>
        <taxon>Gambusia</taxon>
    </lineage>
</organism>
<evidence type="ECO:0000256" key="1">
    <source>
        <dbReference type="SAM" id="Coils"/>
    </source>
</evidence>
<gene>
    <name evidence="2" type="ORF">CCH79_00000282</name>
</gene>
<comment type="caution">
    <text evidence="2">The sequence shown here is derived from an EMBL/GenBank/DDBJ whole genome shotgun (WGS) entry which is preliminary data.</text>
</comment>